<dbReference type="GeneID" id="24408825"/>
<dbReference type="eggNOG" id="KOG1840">
    <property type="taxonomic scope" value="Eukaryota"/>
</dbReference>
<dbReference type="EMBL" id="GG697340">
    <property type="protein sequence ID" value="EFQ28316.1"/>
    <property type="molecule type" value="Genomic_DNA"/>
</dbReference>
<dbReference type="PANTHER" id="PTHR46082">
    <property type="entry name" value="ATP/GTP-BINDING PROTEIN-RELATED"/>
    <property type="match status" value="1"/>
</dbReference>
<dbReference type="InterPro" id="IPR035994">
    <property type="entry name" value="Nucleoside_phosphorylase_sf"/>
</dbReference>
<dbReference type="Proteomes" id="UP000008782">
    <property type="component" value="Unassembled WGS sequence"/>
</dbReference>
<evidence type="ECO:0000259" key="1">
    <source>
        <dbReference type="Pfam" id="PF01048"/>
    </source>
</evidence>
<dbReference type="AlphaFoldDB" id="E3QBH7"/>
<dbReference type="GO" id="GO:0003824">
    <property type="term" value="F:catalytic activity"/>
    <property type="evidence" value="ECO:0007669"/>
    <property type="project" value="InterPro"/>
</dbReference>
<proteinExistence type="predicted"/>
<dbReference type="OrthoDB" id="1658288at2759"/>
<dbReference type="InterPro" id="IPR053137">
    <property type="entry name" value="NLR-like"/>
</dbReference>
<dbReference type="InterPro" id="IPR000845">
    <property type="entry name" value="Nucleoside_phosphorylase_d"/>
</dbReference>
<keyword evidence="3" id="KW-1185">Reference proteome</keyword>
<dbReference type="PANTHER" id="PTHR46082:SF6">
    <property type="entry name" value="AAA+ ATPASE DOMAIN-CONTAINING PROTEIN-RELATED"/>
    <property type="match status" value="1"/>
</dbReference>
<dbReference type="STRING" id="645133.E3QBH7"/>
<sequence>MVAANCRNSFPDLKLALVVGICGGVPFYDKEMQEIILGDVTVSEDFVQYDVGRRYSDKFEIRESAWSVTGRPPPEPRGLINKLKSPVYRRRTQEKTCLHLQTLREELGSEAELPVAPVVHFGYIVRADQVMKSGEHRDNIVRETGAIAFEMEDAGPQEQNVADYAAATAAAYAKALLQEW</sequence>
<organism evidence="3">
    <name type="scientific">Colletotrichum graminicola (strain M1.001 / M2 / FGSC 10212)</name>
    <name type="common">Maize anthracnose fungus</name>
    <name type="synonym">Glomerella graminicola</name>
    <dbReference type="NCBI Taxonomy" id="645133"/>
    <lineage>
        <taxon>Eukaryota</taxon>
        <taxon>Fungi</taxon>
        <taxon>Dikarya</taxon>
        <taxon>Ascomycota</taxon>
        <taxon>Pezizomycotina</taxon>
        <taxon>Sordariomycetes</taxon>
        <taxon>Hypocreomycetidae</taxon>
        <taxon>Glomerellales</taxon>
        <taxon>Glomerellaceae</taxon>
        <taxon>Colletotrichum</taxon>
        <taxon>Colletotrichum graminicola species complex</taxon>
    </lineage>
</organism>
<dbReference type="SUPFAM" id="SSF53167">
    <property type="entry name" value="Purine and uridine phosphorylases"/>
    <property type="match status" value="1"/>
</dbReference>
<evidence type="ECO:0000313" key="2">
    <source>
        <dbReference type="EMBL" id="EFQ28316.1"/>
    </source>
</evidence>
<dbReference type="VEuPathDB" id="FungiDB:GLRG_03460"/>
<protein>
    <recommendedName>
        <fullName evidence="1">Nucleoside phosphorylase domain-containing protein</fullName>
    </recommendedName>
</protein>
<reference evidence="3" key="1">
    <citation type="journal article" date="2012" name="Nat. Genet.">
        <title>Lifestyle transitions in plant pathogenic Colletotrichum fungi deciphered by genome and transcriptome analyses.</title>
        <authorList>
            <person name="O'Connell R.J."/>
            <person name="Thon M.R."/>
            <person name="Hacquard S."/>
            <person name="Amyotte S.G."/>
            <person name="Kleemann J."/>
            <person name="Torres M.F."/>
            <person name="Damm U."/>
            <person name="Buiate E.A."/>
            <person name="Epstein L."/>
            <person name="Alkan N."/>
            <person name="Altmueller J."/>
            <person name="Alvarado-Balderrama L."/>
            <person name="Bauser C.A."/>
            <person name="Becker C."/>
            <person name="Birren B.W."/>
            <person name="Chen Z."/>
            <person name="Choi J."/>
            <person name="Crouch J.A."/>
            <person name="Duvick J.P."/>
            <person name="Farman M.A."/>
            <person name="Gan P."/>
            <person name="Heiman D."/>
            <person name="Henrissat B."/>
            <person name="Howard R.J."/>
            <person name="Kabbage M."/>
            <person name="Koch C."/>
            <person name="Kracher B."/>
            <person name="Kubo Y."/>
            <person name="Law A.D."/>
            <person name="Lebrun M.-H."/>
            <person name="Lee Y.-H."/>
            <person name="Miyara I."/>
            <person name="Moore N."/>
            <person name="Neumann U."/>
            <person name="Nordstroem K."/>
            <person name="Panaccione D.G."/>
            <person name="Panstruga R."/>
            <person name="Place M."/>
            <person name="Proctor R.H."/>
            <person name="Prusky D."/>
            <person name="Rech G."/>
            <person name="Reinhardt R."/>
            <person name="Rollins J.A."/>
            <person name="Rounsley S."/>
            <person name="Schardl C.L."/>
            <person name="Schwartz D.C."/>
            <person name="Shenoy N."/>
            <person name="Shirasu K."/>
            <person name="Sikhakolli U.R."/>
            <person name="Stueber K."/>
            <person name="Sukno S.A."/>
            <person name="Sweigard J.A."/>
            <person name="Takano Y."/>
            <person name="Takahara H."/>
            <person name="Trail F."/>
            <person name="van der Does H.C."/>
            <person name="Voll L.M."/>
            <person name="Will I."/>
            <person name="Young S."/>
            <person name="Zeng Q."/>
            <person name="Zhang J."/>
            <person name="Zhou S."/>
            <person name="Dickman M.B."/>
            <person name="Schulze-Lefert P."/>
            <person name="Ver Loren van Themaat E."/>
            <person name="Ma L.-J."/>
            <person name="Vaillancourt L.J."/>
        </authorList>
    </citation>
    <scope>NUCLEOTIDE SEQUENCE [LARGE SCALE GENOMIC DNA]</scope>
    <source>
        <strain evidence="3">M1.001 / M2 / FGSC 10212</strain>
    </source>
</reference>
<accession>E3QBH7</accession>
<feature type="domain" description="Nucleoside phosphorylase" evidence="1">
    <location>
        <begin position="16"/>
        <end position="152"/>
    </location>
</feature>
<dbReference type="HOGENOM" id="CLU_1496075_0_0_1"/>
<dbReference type="RefSeq" id="XP_008092336.1">
    <property type="nucleotide sequence ID" value="XM_008094145.1"/>
</dbReference>
<gene>
    <name evidence="2" type="ORF">GLRG_03460</name>
</gene>
<name>E3QBH7_COLGM</name>
<dbReference type="Gene3D" id="3.40.50.1580">
    <property type="entry name" value="Nucleoside phosphorylase domain"/>
    <property type="match status" value="1"/>
</dbReference>
<dbReference type="GO" id="GO:0009116">
    <property type="term" value="P:nucleoside metabolic process"/>
    <property type="evidence" value="ECO:0007669"/>
    <property type="project" value="InterPro"/>
</dbReference>
<evidence type="ECO:0000313" key="3">
    <source>
        <dbReference type="Proteomes" id="UP000008782"/>
    </source>
</evidence>
<dbReference type="Pfam" id="PF01048">
    <property type="entry name" value="PNP_UDP_1"/>
    <property type="match status" value="1"/>
</dbReference>